<dbReference type="Proteomes" id="UP000002734">
    <property type="component" value="Chromosome"/>
</dbReference>
<dbReference type="Gene3D" id="3.40.50.1360">
    <property type="match status" value="1"/>
</dbReference>
<keyword evidence="2" id="KW-0805">Transcription regulation</keyword>
<dbReference type="eggNOG" id="COG1349">
    <property type="taxonomic scope" value="Bacteria"/>
</dbReference>
<dbReference type="GO" id="GO:0003700">
    <property type="term" value="F:DNA-binding transcription factor activity"/>
    <property type="evidence" value="ECO:0007669"/>
    <property type="project" value="InterPro"/>
</dbReference>
<accession>C6C4X6</accession>
<dbReference type="AlphaFoldDB" id="C6C4X6"/>
<dbReference type="InterPro" id="IPR036390">
    <property type="entry name" value="WH_DNA-bd_sf"/>
</dbReference>
<dbReference type="PANTHER" id="PTHR30363:SF4">
    <property type="entry name" value="GLYCEROL-3-PHOSPHATE REGULON REPRESSOR"/>
    <property type="match status" value="1"/>
</dbReference>
<dbReference type="SMART" id="SM00420">
    <property type="entry name" value="HTH_DEOR"/>
    <property type="match status" value="1"/>
</dbReference>
<dbReference type="InterPro" id="IPR036388">
    <property type="entry name" value="WH-like_DNA-bd_sf"/>
</dbReference>
<keyword evidence="7" id="KW-1185">Reference proteome</keyword>
<dbReference type="SUPFAM" id="SSF100950">
    <property type="entry name" value="NagB/RpiA/CoA transferase-like"/>
    <property type="match status" value="1"/>
</dbReference>
<dbReference type="PROSITE" id="PS00894">
    <property type="entry name" value="HTH_DEOR_1"/>
    <property type="match status" value="1"/>
</dbReference>
<dbReference type="InterPro" id="IPR001034">
    <property type="entry name" value="DeoR_HTH"/>
</dbReference>
<evidence type="ECO:0000313" key="7">
    <source>
        <dbReference type="Proteomes" id="UP000002734"/>
    </source>
</evidence>
<dbReference type="KEGG" id="dda:Dd703_1790"/>
<dbReference type="HOGENOM" id="CLU_060699_2_1_6"/>
<dbReference type="PANTHER" id="PTHR30363">
    <property type="entry name" value="HTH-TYPE TRANSCRIPTIONAL REGULATOR SRLR-RELATED"/>
    <property type="match status" value="1"/>
</dbReference>
<evidence type="ECO:0000256" key="1">
    <source>
        <dbReference type="ARBA" id="ARBA00022491"/>
    </source>
</evidence>
<keyword evidence="1" id="KW-0678">Repressor</keyword>
<dbReference type="InterPro" id="IPR050313">
    <property type="entry name" value="Carb_Metab_HTH_regulators"/>
</dbReference>
<dbReference type="EMBL" id="CP001654">
    <property type="protein sequence ID" value="ACS85586.1"/>
    <property type="molecule type" value="Genomic_DNA"/>
</dbReference>
<evidence type="ECO:0000256" key="3">
    <source>
        <dbReference type="ARBA" id="ARBA00023125"/>
    </source>
</evidence>
<evidence type="ECO:0000259" key="5">
    <source>
        <dbReference type="PROSITE" id="PS51000"/>
    </source>
</evidence>
<dbReference type="InterPro" id="IPR018356">
    <property type="entry name" value="Tscrpt_reg_HTH_DeoR_CS"/>
</dbReference>
<keyword evidence="4" id="KW-0804">Transcription</keyword>
<dbReference type="GO" id="GO:0003677">
    <property type="term" value="F:DNA binding"/>
    <property type="evidence" value="ECO:0007669"/>
    <property type="project" value="UniProtKB-KW"/>
</dbReference>
<dbReference type="SMART" id="SM01134">
    <property type="entry name" value="DeoRC"/>
    <property type="match status" value="1"/>
</dbReference>
<reference evidence="6" key="1">
    <citation type="submission" date="2009-06" db="EMBL/GenBank/DDBJ databases">
        <title>Complete sequence of Dickeya dadantii Ech703.</title>
        <authorList>
            <consortium name="US DOE Joint Genome Institute"/>
            <person name="Lucas S."/>
            <person name="Copeland A."/>
            <person name="Lapidus A."/>
            <person name="Glavina del Rio T."/>
            <person name="Dalin E."/>
            <person name="Tice H."/>
            <person name="Bruce D."/>
            <person name="Goodwin L."/>
            <person name="Pitluck S."/>
            <person name="Chertkov O."/>
            <person name="Brettin T."/>
            <person name="Detter J.C."/>
            <person name="Han C."/>
            <person name="Larimer F."/>
            <person name="Land M."/>
            <person name="Hauser L."/>
            <person name="Kyrpides N."/>
            <person name="Mikhailova N."/>
            <person name="Balakrishnan V."/>
            <person name="Glasner J."/>
            <person name="Perna N.T."/>
        </authorList>
    </citation>
    <scope>NUCLEOTIDE SEQUENCE [LARGE SCALE GENOMIC DNA]</scope>
    <source>
        <strain evidence="6">Ech703</strain>
    </source>
</reference>
<dbReference type="InterPro" id="IPR014036">
    <property type="entry name" value="DeoR-like_C"/>
</dbReference>
<dbReference type="PRINTS" id="PR00037">
    <property type="entry name" value="HTHLACR"/>
</dbReference>
<proteinExistence type="predicted"/>
<dbReference type="RefSeq" id="WP_012765403.1">
    <property type="nucleotide sequence ID" value="NC_012880.1"/>
</dbReference>
<keyword evidence="3" id="KW-0238">DNA-binding</keyword>
<gene>
    <name evidence="6" type="ordered locus">Dd703_1790</name>
</gene>
<organism evidence="6 7">
    <name type="scientific">Musicola paradisiaca (strain Ech703)</name>
    <name type="common">Dickeya paradisiaca</name>
    <name type="synonym">Dickeya dadantii</name>
    <dbReference type="NCBI Taxonomy" id="579405"/>
    <lineage>
        <taxon>Bacteria</taxon>
        <taxon>Pseudomonadati</taxon>
        <taxon>Pseudomonadota</taxon>
        <taxon>Gammaproteobacteria</taxon>
        <taxon>Enterobacterales</taxon>
        <taxon>Pectobacteriaceae</taxon>
        <taxon>Musicola</taxon>
    </lineage>
</organism>
<name>C6C4X6_MUSP7</name>
<dbReference type="Gene3D" id="1.10.10.10">
    <property type="entry name" value="Winged helix-like DNA-binding domain superfamily/Winged helix DNA-binding domain"/>
    <property type="match status" value="1"/>
</dbReference>
<dbReference type="STRING" id="579405.Dd703_1790"/>
<sequence length="259" mass="27478">MLDYASFPEQRQSLIRELLQKEGRVVCAMLSQTLQVSEHTIRRDLQELAREGVCKRVYGGAVSISPSSGNFTHRVNDSSAGKTQLGKTAAALIRSGGCIFIDSGSTNLEVAKALAPDIALTVVTGSPAIALALINHPNVEVIMLGGRLDTLSGGSLGATAQQQLAAIYFDQCVLGACALDAEAGVTVFNFQDAELKQAAVRQSNEVIIAITSEKIPAVARYRVADCSDITTLVVEQDLSLDKLAGFVGKALNIQFTARQ</sequence>
<evidence type="ECO:0000256" key="4">
    <source>
        <dbReference type="ARBA" id="ARBA00023163"/>
    </source>
</evidence>
<evidence type="ECO:0000313" key="6">
    <source>
        <dbReference type="EMBL" id="ACS85586.1"/>
    </source>
</evidence>
<dbReference type="Pfam" id="PF08220">
    <property type="entry name" value="HTH_DeoR"/>
    <property type="match status" value="1"/>
</dbReference>
<evidence type="ECO:0000256" key="2">
    <source>
        <dbReference type="ARBA" id="ARBA00023015"/>
    </source>
</evidence>
<protein>
    <submittedName>
        <fullName evidence="6">Transcriptional regulator, DeoR family</fullName>
    </submittedName>
</protein>
<feature type="domain" description="HTH deoR-type" evidence="5">
    <location>
        <begin position="8"/>
        <end position="63"/>
    </location>
</feature>
<dbReference type="SUPFAM" id="SSF46785">
    <property type="entry name" value="Winged helix' DNA-binding domain"/>
    <property type="match status" value="1"/>
</dbReference>
<dbReference type="Pfam" id="PF00455">
    <property type="entry name" value="DeoRC"/>
    <property type="match status" value="1"/>
</dbReference>
<dbReference type="PROSITE" id="PS51000">
    <property type="entry name" value="HTH_DEOR_2"/>
    <property type="match status" value="1"/>
</dbReference>
<dbReference type="InterPro" id="IPR037171">
    <property type="entry name" value="NagB/RpiA_transferase-like"/>
</dbReference>